<evidence type="ECO:0000256" key="4">
    <source>
        <dbReference type="ARBA" id="ARBA00022982"/>
    </source>
</evidence>
<dbReference type="PRINTS" id="PR00605">
    <property type="entry name" value="CYTCHROMECIC"/>
</dbReference>
<dbReference type="InterPro" id="IPR036909">
    <property type="entry name" value="Cyt_c-like_dom_sf"/>
</dbReference>
<keyword evidence="2 6" id="KW-0349">Heme</keyword>
<dbReference type="PANTHER" id="PTHR35008:SF4">
    <property type="entry name" value="BLL4482 PROTEIN"/>
    <property type="match status" value="1"/>
</dbReference>
<accession>A0ABX5KAV2</accession>
<dbReference type="Proteomes" id="UP000245712">
    <property type="component" value="Unassembled WGS sequence"/>
</dbReference>
<dbReference type="InterPro" id="IPR008168">
    <property type="entry name" value="Cyt_C_IC"/>
</dbReference>
<feature type="signal peptide" evidence="7">
    <location>
        <begin position="1"/>
        <end position="36"/>
    </location>
</feature>
<keyword evidence="5 6" id="KW-0408">Iron</keyword>
<dbReference type="EMBL" id="QEOB01000024">
    <property type="protein sequence ID" value="PVX72449.1"/>
    <property type="molecule type" value="Genomic_DNA"/>
</dbReference>
<evidence type="ECO:0000256" key="2">
    <source>
        <dbReference type="ARBA" id="ARBA00022617"/>
    </source>
</evidence>
<keyword evidence="7" id="KW-0732">Signal</keyword>
<comment type="caution">
    <text evidence="9">The sequence shown here is derived from an EMBL/GenBank/DDBJ whole genome shotgun (WGS) entry which is preliminary data.</text>
</comment>
<evidence type="ECO:0000256" key="1">
    <source>
        <dbReference type="ARBA" id="ARBA00022448"/>
    </source>
</evidence>
<organism evidence="9 10">
    <name type="scientific">Paraburkholderia unamae</name>
    <dbReference type="NCBI Taxonomy" id="219649"/>
    <lineage>
        <taxon>Bacteria</taxon>
        <taxon>Pseudomonadati</taxon>
        <taxon>Pseudomonadota</taxon>
        <taxon>Betaproteobacteria</taxon>
        <taxon>Burkholderiales</taxon>
        <taxon>Burkholderiaceae</taxon>
        <taxon>Paraburkholderia</taxon>
    </lineage>
</organism>
<evidence type="ECO:0000313" key="10">
    <source>
        <dbReference type="Proteomes" id="UP000245712"/>
    </source>
</evidence>
<evidence type="ECO:0000256" key="3">
    <source>
        <dbReference type="ARBA" id="ARBA00022723"/>
    </source>
</evidence>
<dbReference type="PIRSF" id="PIRSF000018">
    <property type="entry name" value="Mb_ADH_cyt_c"/>
    <property type="match status" value="1"/>
</dbReference>
<dbReference type="PANTHER" id="PTHR35008">
    <property type="entry name" value="BLL4482 PROTEIN-RELATED"/>
    <property type="match status" value="1"/>
</dbReference>
<keyword evidence="1" id="KW-0813">Transport</keyword>
<dbReference type="Pfam" id="PF00034">
    <property type="entry name" value="Cytochrom_C"/>
    <property type="match status" value="1"/>
</dbReference>
<protein>
    <submittedName>
        <fullName evidence="9">Mono/diheme cytochrome c family protein</fullName>
    </submittedName>
</protein>
<evidence type="ECO:0000256" key="5">
    <source>
        <dbReference type="ARBA" id="ARBA00023004"/>
    </source>
</evidence>
<feature type="domain" description="Cytochrome c" evidence="8">
    <location>
        <begin position="344"/>
        <end position="434"/>
    </location>
</feature>
<feature type="domain" description="Cytochrome c" evidence="8">
    <location>
        <begin position="68"/>
        <end position="171"/>
    </location>
</feature>
<feature type="domain" description="Cytochrome c" evidence="8">
    <location>
        <begin position="213"/>
        <end position="323"/>
    </location>
</feature>
<evidence type="ECO:0000313" key="9">
    <source>
        <dbReference type="EMBL" id="PVX72449.1"/>
    </source>
</evidence>
<evidence type="ECO:0000259" key="8">
    <source>
        <dbReference type="PROSITE" id="PS51007"/>
    </source>
</evidence>
<feature type="chain" id="PRO_5045776244" evidence="7">
    <location>
        <begin position="37"/>
        <end position="455"/>
    </location>
</feature>
<evidence type="ECO:0000256" key="7">
    <source>
        <dbReference type="SAM" id="SignalP"/>
    </source>
</evidence>
<reference evidence="9 10" key="1">
    <citation type="submission" date="2018-05" db="EMBL/GenBank/DDBJ databases">
        <title>Genomic Encyclopedia of Type Strains, Phase IV (KMG-V): Genome sequencing to study the core and pangenomes of soil and plant-associated prokaryotes.</title>
        <authorList>
            <person name="Whitman W."/>
        </authorList>
    </citation>
    <scope>NUCLEOTIDE SEQUENCE [LARGE SCALE GENOMIC DNA]</scope>
    <source>
        <strain evidence="9 10">SCZa-39</strain>
    </source>
</reference>
<dbReference type="InterPro" id="IPR051459">
    <property type="entry name" value="Cytochrome_c-type_DH"/>
</dbReference>
<keyword evidence="4" id="KW-0249">Electron transport</keyword>
<dbReference type="Gene3D" id="1.10.760.10">
    <property type="entry name" value="Cytochrome c-like domain"/>
    <property type="match status" value="3"/>
</dbReference>
<gene>
    <name evidence="9" type="ORF">C7402_12419</name>
</gene>
<proteinExistence type="predicted"/>
<name>A0ABX5KAV2_9BURK</name>
<keyword evidence="10" id="KW-1185">Reference proteome</keyword>
<dbReference type="PROSITE" id="PS51007">
    <property type="entry name" value="CYTC"/>
    <property type="match status" value="3"/>
</dbReference>
<evidence type="ECO:0000256" key="6">
    <source>
        <dbReference type="PROSITE-ProRule" id="PRU00433"/>
    </source>
</evidence>
<dbReference type="InterPro" id="IPR014353">
    <property type="entry name" value="Membr-bd_ADH_cyt_c"/>
</dbReference>
<keyword evidence="3 6" id="KW-0479">Metal-binding</keyword>
<dbReference type="InterPro" id="IPR009056">
    <property type="entry name" value="Cyt_c-like_dom"/>
</dbReference>
<sequence>MRRIRSFLRSSLKPSFKPCRAALAAATLCVAASALAQTGAPSANSADAARAAAAAATANAKPVASNAELIARGEYLARAGDCIACHTVPSEQMFGGGRPMETPFGTLYTPNISSDKMYGIGSWTADEFYRMLHEGKSRDGTLLYPAMPFASYTKVTRADSDAIFAYLLSTQAVHKENRPHDLRFPYNQRALLLGWRTLFFRQGEFKPDPKQSAEWNRGAYLVEGLGHCTMCHTAINALGGNSASKEFQGGLIPVQNWYAPSLTSNKEAGLGDWSIEDIVDLLHAGVSKRGAVYGPMAEVVYDSFQYLTEDDVRAVAVYLKSLPGHNSEVDKSPKSTFVTEEAARLVPLGKKIYDSQCAVCHAAEGQGKPPHFPPLADNQSIQMNSAVNPIRMVLNGGYAPGTRKNPMPYGMPPFAQSLSDEEVAAVVTYIRTAWGNHGTPVSEHEVNALRSAPLF</sequence>
<dbReference type="SUPFAM" id="SSF46626">
    <property type="entry name" value="Cytochrome c"/>
    <property type="match status" value="3"/>
</dbReference>